<dbReference type="Proteomes" id="UP000501669">
    <property type="component" value="Chromosome"/>
</dbReference>
<reference evidence="2 3" key="1">
    <citation type="submission" date="2018-03" db="EMBL/GenBank/DDBJ databases">
        <title>Complete genome sequence of Pseudomonas fluorescens sp. G7.</title>
        <authorList>
            <person name="Gao C.-H."/>
            <person name="Li Z."/>
            <person name="Cai P."/>
        </authorList>
    </citation>
    <scope>NUCLEOTIDE SEQUENCE [LARGE SCALE GENOMIC DNA]</scope>
    <source>
        <strain evidence="2 3">G7</strain>
    </source>
</reference>
<proteinExistence type="predicted"/>
<dbReference type="Gene3D" id="2.30.140.50">
    <property type="entry name" value="Protein of unknown function DUF2790"/>
    <property type="match status" value="1"/>
</dbReference>
<evidence type="ECO:0000313" key="2">
    <source>
        <dbReference type="EMBL" id="QJP95445.1"/>
    </source>
</evidence>
<gene>
    <name evidence="2" type="ORF">C6Y56_12880</name>
</gene>
<name>A0A7Z3C525_PSEFL</name>
<sequence length="61" mass="6753">MEHSHTLSSVTAAHDGPAKTRQIEQYAYGSHLDVAKVNSEDPVPDVCAVVPTHMTYQDFNR</sequence>
<dbReference type="InterPro" id="IPR021245">
    <property type="entry name" value="DUF2790"/>
</dbReference>
<feature type="compositionally biased region" description="Polar residues" evidence="1">
    <location>
        <begin position="1"/>
        <end position="11"/>
    </location>
</feature>
<dbReference type="Pfam" id="PF10976">
    <property type="entry name" value="DUF2790"/>
    <property type="match status" value="1"/>
</dbReference>
<protein>
    <submittedName>
        <fullName evidence="2">Uncharacterized protein</fullName>
    </submittedName>
</protein>
<feature type="region of interest" description="Disordered" evidence="1">
    <location>
        <begin position="1"/>
        <end position="22"/>
    </location>
</feature>
<dbReference type="EMBL" id="CP027561">
    <property type="protein sequence ID" value="QJP95445.1"/>
    <property type="molecule type" value="Genomic_DNA"/>
</dbReference>
<evidence type="ECO:0000256" key="1">
    <source>
        <dbReference type="SAM" id="MobiDB-lite"/>
    </source>
</evidence>
<evidence type="ECO:0000313" key="3">
    <source>
        <dbReference type="Proteomes" id="UP000501669"/>
    </source>
</evidence>
<accession>A0A7Z3C525</accession>
<dbReference type="AlphaFoldDB" id="A0A7Z3C525"/>
<organism evidence="2 3">
    <name type="scientific">Pseudomonas fluorescens</name>
    <dbReference type="NCBI Taxonomy" id="294"/>
    <lineage>
        <taxon>Bacteria</taxon>
        <taxon>Pseudomonadati</taxon>
        <taxon>Pseudomonadota</taxon>
        <taxon>Gammaproteobacteria</taxon>
        <taxon>Pseudomonadales</taxon>
        <taxon>Pseudomonadaceae</taxon>
        <taxon>Pseudomonas</taxon>
    </lineage>
</organism>